<dbReference type="GO" id="GO:0033819">
    <property type="term" value="F:lipoyl(octanoyl) transferase activity"/>
    <property type="evidence" value="ECO:0007669"/>
    <property type="project" value="UniProtKB-EC"/>
</dbReference>
<dbReference type="PIRSF" id="PIRSF016262">
    <property type="entry name" value="LPLase"/>
    <property type="match status" value="1"/>
</dbReference>
<feature type="binding site" evidence="5 8">
    <location>
        <begin position="70"/>
        <end position="77"/>
    </location>
    <ligand>
        <name>substrate</name>
    </ligand>
</feature>
<proteinExistence type="inferred from homology"/>
<dbReference type="Gene3D" id="3.30.930.10">
    <property type="entry name" value="Bira Bifunctional Protein, Domain 2"/>
    <property type="match status" value="1"/>
</dbReference>
<organism evidence="11 12">
    <name type="scientific">Cellulomonas bogoriensis 69B4 = DSM 16987</name>
    <dbReference type="NCBI Taxonomy" id="1386082"/>
    <lineage>
        <taxon>Bacteria</taxon>
        <taxon>Bacillati</taxon>
        <taxon>Actinomycetota</taxon>
        <taxon>Actinomycetes</taxon>
        <taxon>Micrococcales</taxon>
        <taxon>Cellulomonadaceae</taxon>
        <taxon>Cellulomonas</taxon>
    </lineage>
</organism>
<evidence type="ECO:0000256" key="2">
    <source>
        <dbReference type="ARBA" id="ARBA00022679"/>
    </source>
</evidence>
<evidence type="ECO:0000256" key="9">
    <source>
        <dbReference type="PIRSR" id="PIRSR016262-3"/>
    </source>
</evidence>
<feature type="binding site" evidence="5 8">
    <location>
        <begin position="156"/>
        <end position="158"/>
    </location>
    <ligand>
        <name>substrate</name>
    </ligand>
</feature>
<dbReference type="AlphaFoldDB" id="A0A0A0C046"/>
<evidence type="ECO:0000256" key="8">
    <source>
        <dbReference type="PIRSR" id="PIRSR016262-2"/>
    </source>
</evidence>
<feature type="domain" description="BPL/LPL catalytic" evidence="10">
    <location>
        <begin position="32"/>
        <end position="213"/>
    </location>
</feature>
<comment type="miscellaneous">
    <text evidence="5">In the reaction, the free carboxyl group of octanoic acid is attached via an amide linkage to the epsilon-amino group of a specific lysine residue of lipoyl domains of lipoate-dependent enzymes.</text>
</comment>
<comment type="function">
    <text evidence="4 5 6">Catalyzes the transfer of endogenously produced octanoic acid from octanoyl-acyl-carrier-protein onto the lipoyl domains of lipoate-dependent enzymes. Lipoyl-ACP can also act as a substrate although octanoyl-ACP is likely to be the physiological substrate.</text>
</comment>
<dbReference type="PROSITE" id="PS01313">
    <property type="entry name" value="LIPB"/>
    <property type="match status" value="1"/>
</dbReference>
<keyword evidence="3 5" id="KW-0012">Acyltransferase</keyword>
<dbReference type="CDD" id="cd16444">
    <property type="entry name" value="LipB"/>
    <property type="match status" value="1"/>
</dbReference>
<feature type="site" description="Lowers pKa of active site Cys" evidence="5 9">
    <location>
        <position position="140"/>
    </location>
</feature>
<dbReference type="PANTHER" id="PTHR10993">
    <property type="entry name" value="OCTANOYLTRANSFERASE"/>
    <property type="match status" value="1"/>
</dbReference>
<dbReference type="InterPro" id="IPR020605">
    <property type="entry name" value="Octanoyltransferase_CS"/>
</dbReference>
<evidence type="ECO:0000256" key="5">
    <source>
        <dbReference type="HAMAP-Rule" id="MF_00013"/>
    </source>
</evidence>
<evidence type="ECO:0000313" key="11">
    <source>
        <dbReference type="EMBL" id="KGM14043.1"/>
    </source>
</evidence>
<dbReference type="NCBIfam" id="NF010925">
    <property type="entry name" value="PRK14345.1"/>
    <property type="match status" value="1"/>
</dbReference>
<evidence type="ECO:0000259" key="10">
    <source>
        <dbReference type="PROSITE" id="PS51733"/>
    </source>
</evidence>
<evidence type="ECO:0000256" key="1">
    <source>
        <dbReference type="ARBA" id="ARBA00004821"/>
    </source>
</evidence>
<gene>
    <name evidence="5" type="primary">lipB</name>
    <name evidence="11" type="ORF">N869_06195</name>
</gene>
<comment type="subcellular location">
    <subcellularLocation>
        <location evidence="5">Cytoplasm</location>
    </subcellularLocation>
</comment>
<feature type="binding site" evidence="5 8">
    <location>
        <begin position="143"/>
        <end position="145"/>
    </location>
    <ligand>
        <name>substrate</name>
    </ligand>
</feature>
<name>A0A0A0C046_9CELL</name>
<dbReference type="GO" id="GO:0009249">
    <property type="term" value="P:protein lipoylation"/>
    <property type="evidence" value="ECO:0007669"/>
    <property type="project" value="InterPro"/>
</dbReference>
<dbReference type="UniPathway" id="UPA00538">
    <property type="reaction ID" value="UER00592"/>
</dbReference>
<dbReference type="EMBL" id="AXCZ01000015">
    <property type="protein sequence ID" value="KGM14043.1"/>
    <property type="molecule type" value="Genomic_DNA"/>
</dbReference>
<protein>
    <recommendedName>
        <fullName evidence="5 6">Octanoyltransferase</fullName>
        <ecNumber evidence="5 6">2.3.1.181</ecNumber>
    </recommendedName>
    <alternativeName>
        <fullName evidence="5">Lipoate-protein ligase B</fullName>
    </alternativeName>
    <alternativeName>
        <fullName evidence="5">Lipoyl/octanoyl transferase</fullName>
    </alternativeName>
    <alternativeName>
        <fullName evidence="5">Octanoyl-[acyl-carrier-protein]-protein N-octanoyltransferase</fullName>
    </alternativeName>
</protein>
<comment type="pathway">
    <text evidence="1 5 6">Protein modification; protein lipoylation via endogenous pathway; protein N(6)-(lipoyl)lysine from octanoyl-[acyl-carrier-protein]: step 1/2.</text>
</comment>
<dbReference type="HAMAP" id="MF_00013">
    <property type="entry name" value="LipB"/>
    <property type="match status" value="1"/>
</dbReference>
<accession>A0A0A0C046</accession>
<evidence type="ECO:0000256" key="3">
    <source>
        <dbReference type="ARBA" id="ARBA00023315"/>
    </source>
</evidence>
<sequence>MDVLDLRARDGLTGYQEAWELQQHLHREVADGTRRDTLVVVEHHDVYTAGKRTASWDRPVDGTPVVDVDRGGRITWHGPGQLVVYPLVRLREPVDVVAYVRALERAVIDTCSELGLEAVRVDGRSGVWLPASTTTSRDRKVAAIGVRVAKGVTMHGLALNCDTDLAAFSRIVPCGIDDADVTSLTLETGRRVTVDEADARLRPHLTGALATVRADARTAVTGG</sequence>
<dbReference type="Pfam" id="PF21948">
    <property type="entry name" value="LplA-B_cat"/>
    <property type="match status" value="1"/>
</dbReference>
<comment type="similarity">
    <text evidence="5 6">Belongs to the LipB family.</text>
</comment>
<dbReference type="PANTHER" id="PTHR10993:SF7">
    <property type="entry name" value="LIPOYLTRANSFERASE 2, MITOCHONDRIAL-RELATED"/>
    <property type="match status" value="1"/>
</dbReference>
<evidence type="ECO:0000256" key="7">
    <source>
        <dbReference type="PIRSR" id="PIRSR016262-1"/>
    </source>
</evidence>
<dbReference type="SUPFAM" id="SSF55681">
    <property type="entry name" value="Class II aaRS and biotin synthetases"/>
    <property type="match status" value="1"/>
</dbReference>
<keyword evidence="2 5" id="KW-0808">Transferase</keyword>
<dbReference type="NCBIfam" id="TIGR00214">
    <property type="entry name" value="lipB"/>
    <property type="match status" value="1"/>
</dbReference>
<dbReference type="InterPro" id="IPR045864">
    <property type="entry name" value="aa-tRNA-synth_II/BPL/LPL"/>
</dbReference>
<keyword evidence="12" id="KW-1185">Reference proteome</keyword>
<dbReference type="RefSeq" id="WP_035057666.1">
    <property type="nucleotide sequence ID" value="NZ_AXCZ01000015.1"/>
</dbReference>
<dbReference type="InterPro" id="IPR000544">
    <property type="entry name" value="Octanoyltransferase"/>
</dbReference>
<dbReference type="PROSITE" id="PS51733">
    <property type="entry name" value="BPL_LPL_CATALYTIC"/>
    <property type="match status" value="1"/>
</dbReference>
<dbReference type="OrthoDB" id="9787061at2"/>
<dbReference type="InterPro" id="IPR004143">
    <property type="entry name" value="BPL_LPL_catalytic"/>
</dbReference>
<evidence type="ECO:0000313" key="12">
    <source>
        <dbReference type="Proteomes" id="UP000054314"/>
    </source>
</evidence>
<comment type="caution">
    <text evidence="11">The sequence shown here is derived from an EMBL/GenBank/DDBJ whole genome shotgun (WGS) entry which is preliminary data.</text>
</comment>
<feature type="active site" description="Acyl-thioester intermediate" evidence="5 7">
    <location>
        <position position="174"/>
    </location>
</feature>
<dbReference type="Proteomes" id="UP000054314">
    <property type="component" value="Unassembled WGS sequence"/>
</dbReference>
<comment type="catalytic activity">
    <reaction evidence="5 6">
        <text>octanoyl-[ACP] + L-lysyl-[protein] = N(6)-octanoyl-L-lysyl-[protein] + holo-[ACP] + H(+)</text>
        <dbReference type="Rhea" id="RHEA:17665"/>
        <dbReference type="Rhea" id="RHEA-COMP:9636"/>
        <dbReference type="Rhea" id="RHEA-COMP:9685"/>
        <dbReference type="Rhea" id="RHEA-COMP:9752"/>
        <dbReference type="Rhea" id="RHEA-COMP:9928"/>
        <dbReference type="ChEBI" id="CHEBI:15378"/>
        <dbReference type="ChEBI" id="CHEBI:29969"/>
        <dbReference type="ChEBI" id="CHEBI:64479"/>
        <dbReference type="ChEBI" id="CHEBI:78463"/>
        <dbReference type="ChEBI" id="CHEBI:78809"/>
        <dbReference type="EC" id="2.3.1.181"/>
    </reaction>
</comment>
<dbReference type="EC" id="2.3.1.181" evidence="5 6"/>
<reference evidence="11 12" key="1">
    <citation type="submission" date="2013-08" db="EMBL/GenBank/DDBJ databases">
        <title>Genome sequencing of Cellulomonas bogoriensis 69B4.</title>
        <authorList>
            <person name="Chen F."/>
            <person name="Li Y."/>
            <person name="Wang G."/>
        </authorList>
    </citation>
    <scope>NUCLEOTIDE SEQUENCE [LARGE SCALE GENOMIC DNA]</scope>
    <source>
        <strain evidence="11 12">69B4</strain>
    </source>
</reference>
<evidence type="ECO:0000256" key="6">
    <source>
        <dbReference type="PIRNR" id="PIRNR016262"/>
    </source>
</evidence>
<dbReference type="GO" id="GO:0005737">
    <property type="term" value="C:cytoplasm"/>
    <property type="evidence" value="ECO:0007669"/>
    <property type="project" value="UniProtKB-SubCell"/>
</dbReference>
<keyword evidence="5" id="KW-0963">Cytoplasm</keyword>
<evidence type="ECO:0000256" key="4">
    <source>
        <dbReference type="ARBA" id="ARBA00024732"/>
    </source>
</evidence>